<keyword evidence="2" id="KW-1133">Transmembrane helix</keyword>
<evidence type="ECO:0000256" key="2">
    <source>
        <dbReference type="SAM" id="Phobius"/>
    </source>
</evidence>
<feature type="transmembrane region" description="Helical" evidence="2">
    <location>
        <begin position="238"/>
        <end position="259"/>
    </location>
</feature>
<organism evidence="3 4">
    <name type="scientific">Arthrobacter echini</name>
    <dbReference type="NCBI Taxonomy" id="1529066"/>
    <lineage>
        <taxon>Bacteria</taxon>
        <taxon>Bacillati</taxon>
        <taxon>Actinomycetota</taxon>
        <taxon>Actinomycetes</taxon>
        <taxon>Micrococcales</taxon>
        <taxon>Micrococcaceae</taxon>
        <taxon>Arthrobacter</taxon>
    </lineage>
</organism>
<proteinExistence type="predicted"/>
<feature type="transmembrane region" description="Helical" evidence="2">
    <location>
        <begin position="157"/>
        <end position="182"/>
    </location>
</feature>
<dbReference type="Proteomes" id="UP000305233">
    <property type="component" value="Unassembled WGS sequence"/>
</dbReference>
<feature type="region of interest" description="Disordered" evidence="1">
    <location>
        <begin position="1"/>
        <end position="100"/>
    </location>
</feature>
<comment type="caution">
    <text evidence="3">The sequence shown here is derived from an EMBL/GenBank/DDBJ whole genome shotgun (WGS) entry which is preliminary data.</text>
</comment>
<feature type="transmembrane region" description="Helical" evidence="2">
    <location>
        <begin position="279"/>
        <end position="304"/>
    </location>
</feature>
<dbReference type="EMBL" id="SSWH01000001">
    <property type="protein sequence ID" value="THJ68589.1"/>
    <property type="molecule type" value="Genomic_DNA"/>
</dbReference>
<evidence type="ECO:0000313" key="3">
    <source>
        <dbReference type="EMBL" id="THJ68589.1"/>
    </source>
</evidence>
<evidence type="ECO:0000256" key="1">
    <source>
        <dbReference type="SAM" id="MobiDB-lite"/>
    </source>
</evidence>
<feature type="compositionally biased region" description="Low complexity" evidence="1">
    <location>
        <begin position="32"/>
        <end position="47"/>
    </location>
</feature>
<sequence>MSTPGTRNPDDDGRQRADTPQDPTEAMDLGRSSSGSSTVGSAGSTAANDDDGGDYVPGMYSDSSADTSPTRQTPAPVSASKDTDSASSRGPRTQENTRVVPVTVTRTFGDPGTRGTDDFAKTRTATVIAGGPSAEDRKILHQREKEHFSGMKFGSGFFGWLTATGMFVLLTGVIGAIAALVGAGSDLSTTDITNGSGEAQTAGIVAAVIFGVALLISYFAGGYVAGRMARFSGAKQGVAVWLWAVIAAVIITIISLIVGNQTNVTAGFRNLNLPSIADLTVPGLITLLVVAAIALLGAVLGGLAGMRYHRRVDRTDYEAIAQPETR</sequence>
<feature type="compositionally biased region" description="Basic and acidic residues" evidence="1">
    <location>
        <begin position="8"/>
        <end position="19"/>
    </location>
</feature>
<reference evidence="3 4" key="1">
    <citation type="submission" date="2019-04" db="EMBL/GenBank/DDBJ databases">
        <authorList>
            <person name="Liu Q."/>
            <person name="Xin Y.-H."/>
        </authorList>
    </citation>
    <scope>NUCLEOTIDE SEQUENCE [LARGE SCALE GENOMIC DNA]</scope>
    <source>
        <strain evidence="3 4">AM23</strain>
    </source>
</reference>
<feature type="transmembrane region" description="Helical" evidence="2">
    <location>
        <begin position="202"/>
        <end position="226"/>
    </location>
</feature>
<feature type="compositionally biased region" description="Polar residues" evidence="1">
    <location>
        <begin position="85"/>
        <end position="96"/>
    </location>
</feature>
<accession>A0A4V3Z601</accession>
<protein>
    <submittedName>
        <fullName evidence="3">Uncharacterized protein</fullName>
    </submittedName>
</protein>
<keyword evidence="2" id="KW-0472">Membrane</keyword>
<dbReference type="AlphaFoldDB" id="A0A4V3Z601"/>
<evidence type="ECO:0000313" key="4">
    <source>
        <dbReference type="Proteomes" id="UP000305233"/>
    </source>
</evidence>
<dbReference type="OrthoDB" id="5244723at2"/>
<feature type="compositionally biased region" description="Polar residues" evidence="1">
    <location>
        <begin position="61"/>
        <end position="75"/>
    </location>
</feature>
<name>A0A4V3Z601_9MICC</name>
<keyword evidence="2" id="KW-0812">Transmembrane</keyword>
<gene>
    <name evidence="3" type="ORF">E8P82_01380</name>
</gene>
<dbReference type="RefSeq" id="WP_136452691.1">
    <property type="nucleotide sequence ID" value="NZ_SSWH01000001.1"/>
</dbReference>
<keyword evidence="4" id="KW-1185">Reference proteome</keyword>